<feature type="transmembrane region" description="Helical" evidence="7">
    <location>
        <begin position="164"/>
        <end position="187"/>
    </location>
</feature>
<dbReference type="RefSeq" id="WP_055658915.1">
    <property type="nucleotide sequence ID" value="NZ_CABIXC010000016.1"/>
</dbReference>
<dbReference type="GO" id="GO:0055085">
    <property type="term" value="P:transmembrane transport"/>
    <property type="evidence" value="ECO:0007669"/>
    <property type="project" value="InterPro"/>
</dbReference>
<comment type="subcellular location">
    <subcellularLocation>
        <location evidence="1 7">Cell membrane</location>
        <topology evidence="1 7">Multi-pass membrane protein</topology>
    </subcellularLocation>
</comment>
<dbReference type="GO" id="GO:0005886">
    <property type="term" value="C:plasma membrane"/>
    <property type="evidence" value="ECO:0007669"/>
    <property type="project" value="UniProtKB-SubCell"/>
</dbReference>
<evidence type="ECO:0000256" key="3">
    <source>
        <dbReference type="ARBA" id="ARBA00022475"/>
    </source>
</evidence>
<dbReference type="EMBL" id="CYZE01000016">
    <property type="protein sequence ID" value="CUP03059.1"/>
    <property type="molecule type" value="Genomic_DNA"/>
</dbReference>
<dbReference type="CDD" id="cd06261">
    <property type="entry name" value="TM_PBP2"/>
    <property type="match status" value="1"/>
</dbReference>
<proteinExistence type="inferred from homology"/>
<sequence length="298" mass="33479">MAKTTAVYKSNQVVVNRNRKMAFCFLLPNIIGFAVFTLIPAVWAIGLSFTNWDGSGAAKFVGIKNYINLFRDSNFTISLWNTIIYTVGTVPFIIMLSLVMAFILDSGIKFSSAIRAAHFFPHISSIVAISVVWQFLYSKNGPLNQILHSIGLQNVPAWLSDKDWALLAVMIMIIWKGIGYYMIIYLAGLKGIDNSLYEAATVDGANSFQRFRFITIPQLKPVTFYITIMCIINSFQVFTPIFIMTKGGPGRATSVLVLQIYKEAFQNYKFGYASAEAMILFACILVVTLIQFKRQKQD</sequence>
<dbReference type="PANTHER" id="PTHR30193:SF37">
    <property type="entry name" value="INNER MEMBRANE ABC TRANSPORTER PERMEASE PROTEIN YCJO"/>
    <property type="match status" value="1"/>
</dbReference>
<feature type="transmembrane region" description="Helical" evidence="7">
    <location>
        <begin position="222"/>
        <end position="243"/>
    </location>
</feature>
<keyword evidence="2 7" id="KW-0813">Transport</keyword>
<keyword evidence="5 7" id="KW-1133">Transmembrane helix</keyword>
<evidence type="ECO:0000256" key="1">
    <source>
        <dbReference type="ARBA" id="ARBA00004651"/>
    </source>
</evidence>
<dbReference type="AlphaFoldDB" id="A0A174K1A2"/>
<evidence type="ECO:0000256" key="2">
    <source>
        <dbReference type="ARBA" id="ARBA00022448"/>
    </source>
</evidence>
<keyword evidence="6 7" id="KW-0472">Membrane</keyword>
<dbReference type="InterPro" id="IPR051393">
    <property type="entry name" value="ABC_transporter_permease"/>
</dbReference>
<evidence type="ECO:0000259" key="8">
    <source>
        <dbReference type="PROSITE" id="PS50928"/>
    </source>
</evidence>
<evidence type="ECO:0000313" key="10">
    <source>
        <dbReference type="Proteomes" id="UP000095651"/>
    </source>
</evidence>
<name>A0A174K1A2_9FIRM</name>
<keyword evidence="4 7" id="KW-0812">Transmembrane</keyword>
<feature type="transmembrane region" description="Helical" evidence="7">
    <location>
        <begin position="21"/>
        <end position="45"/>
    </location>
</feature>
<feature type="transmembrane region" description="Helical" evidence="7">
    <location>
        <begin position="270"/>
        <end position="292"/>
    </location>
</feature>
<dbReference type="Proteomes" id="UP000095651">
    <property type="component" value="Unassembled WGS sequence"/>
</dbReference>
<feature type="transmembrane region" description="Helical" evidence="7">
    <location>
        <begin position="83"/>
        <end position="104"/>
    </location>
</feature>
<feature type="domain" description="ABC transmembrane type-1" evidence="8">
    <location>
        <begin position="79"/>
        <end position="291"/>
    </location>
</feature>
<evidence type="ECO:0000256" key="4">
    <source>
        <dbReference type="ARBA" id="ARBA00022692"/>
    </source>
</evidence>
<dbReference type="PANTHER" id="PTHR30193">
    <property type="entry name" value="ABC TRANSPORTER PERMEASE PROTEIN"/>
    <property type="match status" value="1"/>
</dbReference>
<gene>
    <name evidence="9" type="primary">ugpA_71</name>
    <name evidence="9" type="ORF">ERS852407_04751</name>
</gene>
<dbReference type="SUPFAM" id="SSF160964">
    <property type="entry name" value="MalF N-terminal region-like"/>
    <property type="match status" value="1"/>
</dbReference>
<evidence type="ECO:0000256" key="6">
    <source>
        <dbReference type="ARBA" id="ARBA00023136"/>
    </source>
</evidence>
<reference evidence="9 10" key="1">
    <citation type="submission" date="2015-09" db="EMBL/GenBank/DDBJ databases">
        <authorList>
            <consortium name="Pathogen Informatics"/>
        </authorList>
    </citation>
    <scope>NUCLEOTIDE SEQUENCE [LARGE SCALE GENOMIC DNA]</scope>
    <source>
        <strain evidence="9 10">2789STDY5608850</strain>
    </source>
</reference>
<evidence type="ECO:0000313" key="9">
    <source>
        <dbReference type="EMBL" id="CUP03059.1"/>
    </source>
</evidence>
<dbReference type="Gene3D" id="1.10.3720.10">
    <property type="entry name" value="MetI-like"/>
    <property type="match status" value="1"/>
</dbReference>
<keyword evidence="3" id="KW-1003">Cell membrane</keyword>
<dbReference type="SUPFAM" id="SSF161098">
    <property type="entry name" value="MetI-like"/>
    <property type="match status" value="1"/>
</dbReference>
<feature type="transmembrane region" description="Helical" evidence="7">
    <location>
        <begin position="116"/>
        <end position="136"/>
    </location>
</feature>
<evidence type="ECO:0000256" key="7">
    <source>
        <dbReference type="RuleBase" id="RU363032"/>
    </source>
</evidence>
<dbReference type="Pfam" id="PF00528">
    <property type="entry name" value="BPD_transp_1"/>
    <property type="match status" value="1"/>
</dbReference>
<dbReference type="InterPro" id="IPR000515">
    <property type="entry name" value="MetI-like"/>
</dbReference>
<protein>
    <submittedName>
        <fullName evidence="9">Binding-protein-dependent transport system inner membrane protein</fullName>
    </submittedName>
</protein>
<comment type="similarity">
    <text evidence="7">Belongs to the binding-protein-dependent transport system permease family.</text>
</comment>
<dbReference type="InterPro" id="IPR035906">
    <property type="entry name" value="MetI-like_sf"/>
</dbReference>
<evidence type="ECO:0000256" key="5">
    <source>
        <dbReference type="ARBA" id="ARBA00022989"/>
    </source>
</evidence>
<organism evidence="9 10">
    <name type="scientific">Hungatella hathewayi</name>
    <dbReference type="NCBI Taxonomy" id="154046"/>
    <lineage>
        <taxon>Bacteria</taxon>
        <taxon>Bacillati</taxon>
        <taxon>Bacillota</taxon>
        <taxon>Clostridia</taxon>
        <taxon>Lachnospirales</taxon>
        <taxon>Lachnospiraceae</taxon>
        <taxon>Hungatella</taxon>
    </lineage>
</organism>
<accession>A0A174K1A2</accession>
<dbReference type="PROSITE" id="PS50928">
    <property type="entry name" value="ABC_TM1"/>
    <property type="match status" value="1"/>
</dbReference>